<comment type="caution">
    <text evidence="1">The sequence shown here is derived from an EMBL/GenBank/DDBJ whole genome shotgun (WGS) entry which is preliminary data.</text>
</comment>
<accession>N9VN61</accession>
<organism evidence="1 2">
    <name type="scientific">Aeromonas diversa CDC 2478-85</name>
    <dbReference type="NCBI Taxonomy" id="1268237"/>
    <lineage>
        <taxon>Bacteria</taxon>
        <taxon>Pseudomonadati</taxon>
        <taxon>Pseudomonadota</taxon>
        <taxon>Gammaproteobacteria</taxon>
        <taxon>Aeromonadales</taxon>
        <taxon>Aeromonadaceae</taxon>
        <taxon>Aeromonas</taxon>
    </lineage>
</organism>
<sequence>MINILFMAASWQFEPPAPPVSDKFPSVVIEQPAGEAKGLREQVQSGLALAEEPFPLQFSAPPRYEGESPLVRHLNEKGGDNWQLQLGN</sequence>
<gene>
    <name evidence="1" type="ORF">G114_04601</name>
</gene>
<dbReference type="RefSeq" id="WP_005349024.1">
    <property type="nucleotide sequence ID" value="NZ_APVG01000008.1"/>
</dbReference>
<evidence type="ECO:0000313" key="1">
    <source>
        <dbReference type="EMBL" id="ENY73023.1"/>
    </source>
</evidence>
<dbReference type="OrthoDB" id="5588845at2"/>
<protein>
    <submittedName>
        <fullName evidence="1">Uncharacterized protein</fullName>
    </submittedName>
</protein>
<proteinExistence type="predicted"/>
<reference evidence="1 2" key="1">
    <citation type="journal article" date="2013" name="Genome Announc.">
        <title>Draft Genome Sequence of the Aeromonas diversa Type Strain.</title>
        <authorList>
            <person name="Farfan M."/>
            <person name="Spataro N."/>
            <person name="Sanglas A."/>
            <person name="Albarral V."/>
            <person name="Loren J.G."/>
            <person name="Bosch E."/>
            <person name="Fuste M.C."/>
        </authorList>
    </citation>
    <scope>NUCLEOTIDE SEQUENCE [LARGE SCALE GENOMIC DNA]</scope>
    <source>
        <strain evidence="1 2">2478-85</strain>
    </source>
</reference>
<dbReference type="Proteomes" id="UP000023775">
    <property type="component" value="Unassembled WGS sequence"/>
</dbReference>
<dbReference type="AlphaFoldDB" id="N9VN61"/>
<dbReference type="EMBL" id="APVG01000008">
    <property type="protein sequence ID" value="ENY73023.1"/>
    <property type="molecule type" value="Genomic_DNA"/>
</dbReference>
<evidence type="ECO:0000313" key="2">
    <source>
        <dbReference type="Proteomes" id="UP000023775"/>
    </source>
</evidence>
<name>N9VN61_9GAMM</name>
<dbReference type="PATRIC" id="fig|1268237.3.peg.903"/>
<keyword evidence="2" id="KW-1185">Reference proteome</keyword>